<dbReference type="Proteomes" id="UP000824469">
    <property type="component" value="Unassembled WGS sequence"/>
</dbReference>
<sequence>IVLGVQWLTTLGTIEMNFQELFMRFHLDGRKIQLNGMVAKSPQIISSHQMQK</sequence>
<gene>
    <name evidence="1" type="ORF">KI387_032596</name>
</gene>
<feature type="non-terminal residue" evidence="1">
    <location>
        <position position="1"/>
    </location>
</feature>
<reference evidence="1 2" key="1">
    <citation type="journal article" date="2021" name="Nat. Plants">
        <title>The Taxus genome provides insights into paclitaxel biosynthesis.</title>
        <authorList>
            <person name="Xiong X."/>
            <person name="Gou J."/>
            <person name="Liao Q."/>
            <person name="Li Y."/>
            <person name="Zhou Q."/>
            <person name="Bi G."/>
            <person name="Li C."/>
            <person name="Du R."/>
            <person name="Wang X."/>
            <person name="Sun T."/>
            <person name="Guo L."/>
            <person name="Liang H."/>
            <person name="Lu P."/>
            <person name="Wu Y."/>
            <person name="Zhang Z."/>
            <person name="Ro D.K."/>
            <person name="Shang Y."/>
            <person name="Huang S."/>
            <person name="Yan J."/>
        </authorList>
    </citation>
    <scope>NUCLEOTIDE SEQUENCE [LARGE SCALE GENOMIC DNA]</scope>
    <source>
        <strain evidence="1">Ta-2019</strain>
    </source>
</reference>
<comment type="caution">
    <text evidence="1">The sequence shown here is derived from an EMBL/GenBank/DDBJ whole genome shotgun (WGS) entry which is preliminary data.</text>
</comment>
<feature type="non-terminal residue" evidence="1">
    <location>
        <position position="52"/>
    </location>
</feature>
<evidence type="ECO:0000313" key="2">
    <source>
        <dbReference type="Proteomes" id="UP000824469"/>
    </source>
</evidence>
<accession>A0AA38C045</accession>
<organism evidence="1 2">
    <name type="scientific">Taxus chinensis</name>
    <name type="common">Chinese yew</name>
    <name type="synonym">Taxus wallichiana var. chinensis</name>
    <dbReference type="NCBI Taxonomy" id="29808"/>
    <lineage>
        <taxon>Eukaryota</taxon>
        <taxon>Viridiplantae</taxon>
        <taxon>Streptophyta</taxon>
        <taxon>Embryophyta</taxon>
        <taxon>Tracheophyta</taxon>
        <taxon>Spermatophyta</taxon>
        <taxon>Pinopsida</taxon>
        <taxon>Pinidae</taxon>
        <taxon>Conifers II</taxon>
        <taxon>Cupressales</taxon>
        <taxon>Taxaceae</taxon>
        <taxon>Taxus</taxon>
    </lineage>
</organism>
<dbReference type="EMBL" id="JAHRHJ020003813">
    <property type="protein sequence ID" value="KAH9288479.1"/>
    <property type="molecule type" value="Genomic_DNA"/>
</dbReference>
<dbReference type="AlphaFoldDB" id="A0AA38C045"/>
<keyword evidence="2" id="KW-1185">Reference proteome</keyword>
<proteinExistence type="predicted"/>
<protein>
    <submittedName>
        <fullName evidence="1">Uncharacterized protein</fullName>
    </submittedName>
</protein>
<name>A0AA38C045_TAXCH</name>
<evidence type="ECO:0000313" key="1">
    <source>
        <dbReference type="EMBL" id="KAH9288479.1"/>
    </source>
</evidence>